<proteinExistence type="predicted"/>
<sequence>MVFNKQYINNMLNKQQPYDFSLDVQSLAIVLYELVCGNATFRGRNNEKLCYKIKSGQPINLHLQYPMKLKLLLKQSQSIFHPKDFL</sequence>
<keyword evidence="2" id="KW-1185">Reference proteome</keyword>
<reference evidence="1" key="1">
    <citation type="submission" date="2021-01" db="EMBL/GenBank/DDBJ databases">
        <authorList>
            <consortium name="Genoscope - CEA"/>
            <person name="William W."/>
        </authorList>
    </citation>
    <scope>NUCLEOTIDE SEQUENCE</scope>
</reference>
<protein>
    <recommendedName>
        <fullName evidence="3">Protein kinase domain-containing protein</fullName>
    </recommendedName>
</protein>
<name>A0A8S1NVB9_9CILI</name>
<evidence type="ECO:0008006" key="3">
    <source>
        <dbReference type="Google" id="ProtNLM"/>
    </source>
</evidence>
<comment type="caution">
    <text evidence="1">The sequence shown here is derived from an EMBL/GenBank/DDBJ whole genome shotgun (WGS) entry which is preliminary data.</text>
</comment>
<dbReference type="AlphaFoldDB" id="A0A8S1NVB9"/>
<accession>A0A8S1NVB9</accession>
<gene>
    <name evidence="1" type="ORF">PSON_ATCC_30995.1.T0660026</name>
</gene>
<organism evidence="1 2">
    <name type="scientific">Paramecium sonneborni</name>
    <dbReference type="NCBI Taxonomy" id="65129"/>
    <lineage>
        <taxon>Eukaryota</taxon>
        <taxon>Sar</taxon>
        <taxon>Alveolata</taxon>
        <taxon>Ciliophora</taxon>
        <taxon>Intramacronucleata</taxon>
        <taxon>Oligohymenophorea</taxon>
        <taxon>Peniculida</taxon>
        <taxon>Parameciidae</taxon>
        <taxon>Paramecium</taxon>
    </lineage>
</organism>
<evidence type="ECO:0000313" key="2">
    <source>
        <dbReference type="Proteomes" id="UP000692954"/>
    </source>
</evidence>
<dbReference type="Proteomes" id="UP000692954">
    <property type="component" value="Unassembled WGS sequence"/>
</dbReference>
<evidence type="ECO:0000313" key="1">
    <source>
        <dbReference type="EMBL" id="CAD8096182.1"/>
    </source>
</evidence>
<dbReference type="EMBL" id="CAJJDN010000066">
    <property type="protein sequence ID" value="CAD8096182.1"/>
    <property type="molecule type" value="Genomic_DNA"/>
</dbReference>